<protein>
    <submittedName>
        <fullName evidence="1">Uncharacterized protein</fullName>
    </submittedName>
</protein>
<accession>A0ABV6JRH9</accession>
<dbReference type="RefSeq" id="WP_377042866.1">
    <property type="nucleotide sequence ID" value="NZ_JBHLUN010000002.1"/>
</dbReference>
<evidence type="ECO:0000313" key="1">
    <source>
        <dbReference type="EMBL" id="MFC0407173.1"/>
    </source>
</evidence>
<sequence length="77" mass="8660">MTLILFSEQGRVLAEIIGPEGCEDAIRIMPEAILQALKRTIDRDAIAVLDDEGLWRQEWGMLRSDKSRAALARHLSV</sequence>
<name>A0ABV6JRH9_9PROT</name>
<reference evidence="1 2" key="1">
    <citation type="submission" date="2024-09" db="EMBL/GenBank/DDBJ databases">
        <authorList>
            <person name="Sun Q."/>
            <person name="Mori K."/>
        </authorList>
    </citation>
    <scope>NUCLEOTIDE SEQUENCE [LARGE SCALE GENOMIC DNA]</scope>
    <source>
        <strain evidence="1 2">TBRC 5777</strain>
    </source>
</reference>
<dbReference type="EMBL" id="JBHLUN010000002">
    <property type="protein sequence ID" value="MFC0407173.1"/>
    <property type="molecule type" value="Genomic_DNA"/>
</dbReference>
<organism evidence="1 2">
    <name type="scientific">Roseomonas elaeocarpi</name>
    <dbReference type="NCBI Taxonomy" id="907779"/>
    <lineage>
        <taxon>Bacteria</taxon>
        <taxon>Pseudomonadati</taxon>
        <taxon>Pseudomonadota</taxon>
        <taxon>Alphaproteobacteria</taxon>
        <taxon>Acetobacterales</taxon>
        <taxon>Roseomonadaceae</taxon>
        <taxon>Roseomonas</taxon>
    </lineage>
</organism>
<proteinExistence type="predicted"/>
<comment type="caution">
    <text evidence="1">The sequence shown here is derived from an EMBL/GenBank/DDBJ whole genome shotgun (WGS) entry which is preliminary data.</text>
</comment>
<dbReference type="Proteomes" id="UP001589865">
    <property type="component" value="Unassembled WGS sequence"/>
</dbReference>
<evidence type="ECO:0000313" key="2">
    <source>
        <dbReference type="Proteomes" id="UP001589865"/>
    </source>
</evidence>
<gene>
    <name evidence="1" type="ORF">ACFFGY_02865</name>
</gene>
<keyword evidence="2" id="KW-1185">Reference proteome</keyword>